<evidence type="ECO:0000313" key="2">
    <source>
        <dbReference type="Proteomes" id="UP001497535"/>
    </source>
</evidence>
<name>A0ACB0YXG9_MELEN</name>
<evidence type="ECO:0000313" key="1">
    <source>
        <dbReference type="EMBL" id="CAK5065748.1"/>
    </source>
</evidence>
<dbReference type="EMBL" id="CAVMJV010000019">
    <property type="protein sequence ID" value="CAK5065748.1"/>
    <property type="molecule type" value="Genomic_DNA"/>
</dbReference>
<keyword evidence="2" id="KW-1185">Reference proteome</keyword>
<dbReference type="Proteomes" id="UP001497535">
    <property type="component" value="Unassembled WGS sequence"/>
</dbReference>
<reference evidence="1" key="1">
    <citation type="submission" date="2023-11" db="EMBL/GenBank/DDBJ databases">
        <authorList>
            <person name="Poullet M."/>
        </authorList>
    </citation>
    <scope>NUCLEOTIDE SEQUENCE</scope>
    <source>
        <strain evidence="1">E1834</strain>
    </source>
</reference>
<proteinExistence type="predicted"/>
<protein>
    <submittedName>
        <fullName evidence="1">Uncharacterized protein</fullName>
    </submittedName>
</protein>
<sequence>MEQSSSQQMDISFTSMDTSTNNDKKPDRMEQLLKEIENEVGQNDEQKLDKKKGFFC</sequence>
<gene>
    <name evidence="1" type="ORF">MENTE1834_LOCUS17404</name>
</gene>
<comment type="caution">
    <text evidence="1">The sequence shown here is derived from an EMBL/GenBank/DDBJ whole genome shotgun (WGS) entry which is preliminary data.</text>
</comment>
<organism evidence="1 2">
    <name type="scientific">Meloidogyne enterolobii</name>
    <name type="common">Root-knot nematode worm</name>
    <name type="synonym">Meloidogyne mayaguensis</name>
    <dbReference type="NCBI Taxonomy" id="390850"/>
    <lineage>
        <taxon>Eukaryota</taxon>
        <taxon>Metazoa</taxon>
        <taxon>Ecdysozoa</taxon>
        <taxon>Nematoda</taxon>
        <taxon>Chromadorea</taxon>
        <taxon>Rhabditida</taxon>
        <taxon>Tylenchina</taxon>
        <taxon>Tylenchomorpha</taxon>
        <taxon>Tylenchoidea</taxon>
        <taxon>Meloidogynidae</taxon>
        <taxon>Meloidogyninae</taxon>
        <taxon>Meloidogyne</taxon>
    </lineage>
</organism>
<accession>A0ACB0YXG9</accession>